<dbReference type="Pfam" id="PF14361">
    <property type="entry name" value="RsbRD_N"/>
    <property type="match status" value="1"/>
</dbReference>
<evidence type="ECO:0000313" key="3">
    <source>
        <dbReference type="Proteomes" id="UP000002432"/>
    </source>
</evidence>
<organism evidence="2 3">
    <name type="scientific">Koribacter versatilis (strain Ellin345)</name>
    <dbReference type="NCBI Taxonomy" id="204669"/>
    <lineage>
        <taxon>Bacteria</taxon>
        <taxon>Pseudomonadati</taxon>
        <taxon>Acidobacteriota</taxon>
        <taxon>Terriglobia</taxon>
        <taxon>Terriglobales</taxon>
        <taxon>Candidatus Korobacteraceae</taxon>
        <taxon>Candidatus Korobacter</taxon>
    </lineage>
</organism>
<dbReference type="AlphaFoldDB" id="Q1IT48"/>
<dbReference type="eggNOG" id="ENOG50335AW">
    <property type="taxonomic scope" value="Bacteria"/>
</dbReference>
<dbReference type="EMBL" id="CP000360">
    <property type="protein sequence ID" value="ABF39952.1"/>
    <property type="molecule type" value="Genomic_DNA"/>
</dbReference>
<evidence type="ECO:0000313" key="2">
    <source>
        <dbReference type="EMBL" id="ABF39952.1"/>
    </source>
</evidence>
<accession>Q1IT48</accession>
<protein>
    <recommendedName>
        <fullName evidence="1">RsbT co-antagonist protein RsbRD N-terminal domain-containing protein</fullName>
    </recommendedName>
</protein>
<name>Q1IT48_KORVE</name>
<gene>
    <name evidence="2" type="ordered locus">Acid345_0949</name>
</gene>
<sequence length="153" mass="17812">MIMAYRFVRLIETHSEGLAKALRKKIENCPKLVDYHNVPAEELTERVYEVYRHLGEWLLGKTEADIEQRYSAIGKKRAQQGVPSCQVTWTICLVKENLWDYLKQESVIERPAEIFGELEVLELLDQFFDRAIYYAAVGHEQARVEMAQVAIHS</sequence>
<feature type="domain" description="RsbT co-antagonist protein RsbRD N-terminal" evidence="1">
    <location>
        <begin position="34"/>
        <end position="148"/>
    </location>
</feature>
<dbReference type="HOGENOM" id="CLU_1756444_0_0_0"/>
<evidence type="ECO:0000259" key="1">
    <source>
        <dbReference type="Pfam" id="PF14361"/>
    </source>
</evidence>
<dbReference type="Proteomes" id="UP000002432">
    <property type="component" value="Chromosome"/>
</dbReference>
<dbReference type="EnsemblBacteria" id="ABF39952">
    <property type="protein sequence ID" value="ABF39952"/>
    <property type="gene ID" value="Acid345_0949"/>
</dbReference>
<dbReference type="InterPro" id="IPR025751">
    <property type="entry name" value="RsbRD_N_dom"/>
</dbReference>
<keyword evidence="3" id="KW-1185">Reference proteome</keyword>
<reference evidence="2 3" key="1">
    <citation type="journal article" date="2009" name="Appl. Environ. Microbiol.">
        <title>Three genomes from the phylum Acidobacteria provide insight into the lifestyles of these microorganisms in soils.</title>
        <authorList>
            <person name="Ward N.L."/>
            <person name="Challacombe J.F."/>
            <person name="Janssen P.H."/>
            <person name="Henrissat B."/>
            <person name="Coutinho P.M."/>
            <person name="Wu M."/>
            <person name="Xie G."/>
            <person name="Haft D.H."/>
            <person name="Sait M."/>
            <person name="Badger J."/>
            <person name="Barabote R.D."/>
            <person name="Bradley B."/>
            <person name="Brettin T.S."/>
            <person name="Brinkac L.M."/>
            <person name="Bruce D."/>
            <person name="Creasy T."/>
            <person name="Daugherty S.C."/>
            <person name="Davidsen T.M."/>
            <person name="DeBoy R.T."/>
            <person name="Detter J.C."/>
            <person name="Dodson R.J."/>
            <person name="Durkin A.S."/>
            <person name="Ganapathy A."/>
            <person name="Gwinn-Giglio M."/>
            <person name="Han C.S."/>
            <person name="Khouri H."/>
            <person name="Kiss H."/>
            <person name="Kothari S.P."/>
            <person name="Madupu R."/>
            <person name="Nelson K.E."/>
            <person name="Nelson W.C."/>
            <person name="Paulsen I."/>
            <person name="Penn K."/>
            <person name="Ren Q."/>
            <person name="Rosovitz M.J."/>
            <person name="Selengut J.D."/>
            <person name="Shrivastava S."/>
            <person name="Sullivan S.A."/>
            <person name="Tapia R."/>
            <person name="Thompson L.S."/>
            <person name="Watkins K.L."/>
            <person name="Yang Q."/>
            <person name="Yu C."/>
            <person name="Zafar N."/>
            <person name="Zhou L."/>
            <person name="Kuske C.R."/>
        </authorList>
    </citation>
    <scope>NUCLEOTIDE SEQUENCE [LARGE SCALE GENOMIC DNA]</scope>
    <source>
        <strain evidence="2 3">Ellin345</strain>
    </source>
</reference>
<dbReference type="STRING" id="204669.Acid345_0949"/>
<proteinExistence type="predicted"/>
<dbReference type="KEGG" id="aba:Acid345_0949"/>